<dbReference type="PANTHER" id="PTHR40619:SF3">
    <property type="entry name" value="FUNGAL STAND N-TERMINAL GOODBYE DOMAIN-CONTAINING PROTEIN"/>
    <property type="match status" value="1"/>
</dbReference>
<feature type="compositionally biased region" description="Polar residues" evidence="1">
    <location>
        <begin position="308"/>
        <end position="325"/>
    </location>
</feature>
<comment type="caution">
    <text evidence="3">The sequence shown here is derived from an EMBL/GenBank/DDBJ whole genome shotgun (WGS) entry which is preliminary data.</text>
</comment>
<feature type="region of interest" description="Disordered" evidence="1">
    <location>
        <begin position="306"/>
        <end position="325"/>
    </location>
</feature>
<feature type="compositionally biased region" description="Low complexity" evidence="1">
    <location>
        <begin position="381"/>
        <end position="392"/>
    </location>
</feature>
<keyword evidence="4" id="KW-1185">Reference proteome</keyword>
<dbReference type="Proteomes" id="UP001595075">
    <property type="component" value="Unassembled WGS sequence"/>
</dbReference>
<sequence length="713" mass="79077">MSLSPPPSDVLLSEDIDVPLESPQRKMSVGAPLRDSAVKKSRLAEFVVCYMKNSKESKFDGSINGAFDTRGKDFDSKTKHWVPVQAKRADLSTIYRNAEAEKKSFVKAIDDYNATAKEKYQIKLAEGKTNTLASVWETMDSESEVFKDKNTDGIWGKVCICFRKLGRNEAAFKPWIAFLPSDSEYFSVISGGLKVILGAAQRTQILREEIADALLRIPNVLEQAQRVLAAYDWSDQLQTCSANLLASVLATLGQILSYYKQKTAKKIVASVFKQATYKDELSLSIVAMDTCCQELENEARTCDREMSRNTNDLSRSTNDISRSTNDGVASANMRMVGLEDQVQGLKQGIQGLQVTLDAACQLLVAQAGSEMVPNWVSNRSHSPAPSYYSLSPPDSPEARTGWEKFPGTPPRSPSRNESSTPSKGQRRQGRPLRKAVSYSTLDLKKSLSHLSYETHFDAPQRDLKANLNIALKLSPANQDRAVFLLKSLRLQRWLKAVDSSPLLINGSMSTTRSRTPVSFVCAKILDSLLKAGKDADTGVISLHFFCAEHRDDSIDPDASPAALMNSLLVQLMQAYKLFDLSEVNYLKNLDVESVKDLCAVFQTLVSQLPSNMLVFCVIENLAVYEDESRLKAARKLMKSLIGMIRKSAKVEACKVKLLLTVPNYGLESAEDLLEEKEMLTLPDEIEDGGGFTAMKWNLKIGKTVKDPNLQLIK</sequence>
<feature type="compositionally biased region" description="Basic residues" evidence="1">
    <location>
        <begin position="424"/>
        <end position="433"/>
    </location>
</feature>
<evidence type="ECO:0000256" key="1">
    <source>
        <dbReference type="SAM" id="MobiDB-lite"/>
    </source>
</evidence>
<dbReference type="Pfam" id="PF24809">
    <property type="entry name" value="DUF7708"/>
    <property type="match status" value="1"/>
</dbReference>
<reference evidence="3 4" key="1">
    <citation type="journal article" date="2024" name="Commun. Biol.">
        <title>Comparative genomic analysis of thermophilic fungi reveals convergent evolutionary adaptations and gene losses.</title>
        <authorList>
            <person name="Steindorff A.S."/>
            <person name="Aguilar-Pontes M.V."/>
            <person name="Robinson A.J."/>
            <person name="Andreopoulos B."/>
            <person name="LaButti K."/>
            <person name="Kuo A."/>
            <person name="Mondo S."/>
            <person name="Riley R."/>
            <person name="Otillar R."/>
            <person name="Haridas S."/>
            <person name="Lipzen A."/>
            <person name="Grimwood J."/>
            <person name="Schmutz J."/>
            <person name="Clum A."/>
            <person name="Reid I.D."/>
            <person name="Moisan M.C."/>
            <person name="Butler G."/>
            <person name="Nguyen T.T.M."/>
            <person name="Dewar K."/>
            <person name="Conant G."/>
            <person name="Drula E."/>
            <person name="Henrissat B."/>
            <person name="Hansel C."/>
            <person name="Singer S."/>
            <person name="Hutchinson M.I."/>
            <person name="de Vries R.P."/>
            <person name="Natvig D.O."/>
            <person name="Powell A.J."/>
            <person name="Tsang A."/>
            <person name="Grigoriev I.V."/>
        </authorList>
    </citation>
    <scope>NUCLEOTIDE SEQUENCE [LARGE SCALE GENOMIC DNA]</scope>
    <source>
        <strain evidence="3 4">CBS 494.80</strain>
    </source>
</reference>
<evidence type="ECO:0000259" key="2">
    <source>
        <dbReference type="Pfam" id="PF24809"/>
    </source>
</evidence>
<dbReference type="EMBL" id="JAZHXI010000004">
    <property type="protein sequence ID" value="KAL2072395.1"/>
    <property type="molecule type" value="Genomic_DNA"/>
</dbReference>
<feature type="compositionally biased region" description="Polar residues" evidence="1">
    <location>
        <begin position="413"/>
        <end position="423"/>
    </location>
</feature>
<feature type="region of interest" description="Disordered" evidence="1">
    <location>
        <begin position="381"/>
        <end position="435"/>
    </location>
</feature>
<evidence type="ECO:0000313" key="3">
    <source>
        <dbReference type="EMBL" id="KAL2072395.1"/>
    </source>
</evidence>
<name>A0ABR4CR35_9HELO</name>
<dbReference type="InterPro" id="IPR056125">
    <property type="entry name" value="DUF7708"/>
</dbReference>
<dbReference type="PANTHER" id="PTHR40619">
    <property type="entry name" value="FUNGAL STAND N-TERMINAL GOODBYE DOMAIN-CONTAINING PROTEIN"/>
    <property type="match status" value="1"/>
</dbReference>
<proteinExistence type="predicted"/>
<organism evidence="3 4">
    <name type="scientific">Oculimacula yallundae</name>
    <dbReference type="NCBI Taxonomy" id="86028"/>
    <lineage>
        <taxon>Eukaryota</taxon>
        <taxon>Fungi</taxon>
        <taxon>Dikarya</taxon>
        <taxon>Ascomycota</taxon>
        <taxon>Pezizomycotina</taxon>
        <taxon>Leotiomycetes</taxon>
        <taxon>Helotiales</taxon>
        <taxon>Ploettnerulaceae</taxon>
        <taxon>Oculimacula</taxon>
    </lineage>
</organism>
<evidence type="ECO:0000313" key="4">
    <source>
        <dbReference type="Proteomes" id="UP001595075"/>
    </source>
</evidence>
<gene>
    <name evidence="3" type="ORF">VTL71DRAFT_11738</name>
</gene>
<protein>
    <recommendedName>
        <fullName evidence="2">DUF7708 domain-containing protein</fullName>
    </recommendedName>
</protein>
<feature type="domain" description="DUF7708" evidence="2">
    <location>
        <begin position="180"/>
        <end position="301"/>
    </location>
</feature>
<accession>A0ABR4CR35</accession>